<organism evidence="6 7">
    <name type="scientific">Pigmentiphaga litoralis</name>
    <dbReference type="NCBI Taxonomy" id="516702"/>
    <lineage>
        <taxon>Bacteria</taxon>
        <taxon>Pseudomonadati</taxon>
        <taxon>Pseudomonadota</taxon>
        <taxon>Betaproteobacteria</taxon>
        <taxon>Burkholderiales</taxon>
        <taxon>Alcaligenaceae</taxon>
        <taxon>Pigmentiphaga</taxon>
    </lineage>
</organism>
<protein>
    <recommendedName>
        <fullName evidence="8">DUF2585 family protein</fullName>
    </recommendedName>
</protein>
<dbReference type="GO" id="GO:0005886">
    <property type="term" value="C:plasma membrane"/>
    <property type="evidence" value="ECO:0007669"/>
    <property type="project" value="InterPro"/>
</dbReference>
<evidence type="ECO:0000256" key="4">
    <source>
        <dbReference type="ARBA" id="ARBA00023136"/>
    </source>
</evidence>
<evidence type="ECO:0000313" key="7">
    <source>
        <dbReference type="Proteomes" id="UP000542125"/>
    </source>
</evidence>
<dbReference type="Proteomes" id="UP000542125">
    <property type="component" value="Unassembled WGS sequence"/>
</dbReference>
<accession>A0A7Y9LQA7</accession>
<evidence type="ECO:0000256" key="2">
    <source>
        <dbReference type="ARBA" id="ARBA00022692"/>
    </source>
</evidence>
<evidence type="ECO:0000256" key="1">
    <source>
        <dbReference type="ARBA" id="ARBA00022475"/>
    </source>
</evidence>
<feature type="transmembrane region" description="Helical" evidence="5">
    <location>
        <begin position="150"/>
        <end position="171"/>
    </location>
</feature>
<dbReference type="RefSeq" id="WP_179590186.1">
    <property type="nucleotide sequence ID" value="NZ_JACBYR010000003.1"/>
</dbReference>
<feature type="transmembrane region" description="Helical" evidence="5">
    <location>
        <begin position="15"/>
        <end position="33"/>
    </location>
</feature>
<dbReference type="Pfam" id="PF10755">
    <property type="entry name" value="DUF2585"/>
    <property type="match status" value="1"/>
</dbReference>
<sequence length="188" mass="20661">MAYPSDQALTPDKPFGKFLIPLLLVIHVLWLVLMGRSAICPCGVVSLWQTGSDAAQNSQQVADPYSFLHIIFGIALSRGFRRLRPTWRVADLALLAVFSSTVWEVMENTPWVIQLMDNAANAAPDYDGDSILNSLADTGFVMVGFWAARLLPLAASVLLAVALELIVSWMIHDGLVLATVRIVWNLVQ</sequence>
<gene>
    <name evidence="6" type="ORF">FHW18_005104</name>
</gene>
<reference evidence="6 7" key="1">
    <citation type="submission" date="2020-07" db="EMBL/GenBank/DDBJ databases">
        <title>Genomic Encyclopedia of Type Strains, Phase IV (KMG-V): Genome sequencing to study the core and pangenomes of soil and plant-associated prokaryotes.</title>
        <authorList>
            <person name="Whitman W."/>
        </authorList>
    </citation>
    <scope>NUCLEOTIDE SEQUENCE [LARGE SCALE GENOMIC DNA]</scope>
    <source>
        <strain evidence="6 7">SAS40</strain>
    </source>
</reference>
<name>A0A7Y9LQA7_9BURK</name>
<comment type="caution">
    <text evidence="6">The sequence shown here is derived from an EMBL/GenBank/DDBJ whole genome shotgun (WGS) entry which is preliminary data.</text>
</comment>
<evidence type="ECO:0008006" key="8">
    <source>
        <dbReference type="Google" id="ProtNLM"/>
    </source>
</evidence>
<keyword evidence="4 5" id="KW-0472">Membrane</keyword>
<dbReference type="AlphaFoldDB" id="A0A7Y9LQA7"/>
<keyword evidence="2 5" id="KW-0812">Transmembrane</keyword>
<keyword evidence="1" id="KW-1003">Cell membrane</keyword>
<evidence type="ECO:0000256" key="5">
    <source>
        <dbReference type="SAM" id="Phobius"/>
    </source>
</evidence>
<dbReference type="EMBL" id="JACBYR010000003">
    <property type="protein sequence ID" value="NYE85785.1"/>
    <property type="molecule type" value="Genomic_DNA"/>
</dbReference>
<evidence type="ECO:0000313" key="6">
    <source>
        <dbReference type="EMBL" id="NYE85785.1"/>
    </source>
</evidence>
<keyword evidence="3 5" id="KW-1133">Transmembrane helix</keyword>
<keyword evidence="7" id="KW-1185">Reference proteome</keyword>
<evidence type="ECO:0000256" key="3">
    <source>
        <dbReference type="ARBA" id="ARBA00022989"/>
    </source>
</evidence>
<dbReference type="InterPro" id="IPR019691">
    <property type="entry name" value="DUF2585"/>
</dbReference>
<proteinExistence type="predicted"/>